<evidence type="ECO:0000313" key="10">
    <source>
        <dbReference type="EMBL" id="RMX43172.1"/>
    </source>
</evidence>
<keyword evidence="8" id="KW-0732">Signal</keyword>
<dbReference type="PROSITE" id="PS00135">
    <property type="entry name" value="TRYPSIN_SER"/>
    <property type="match status" value="1"/>
</dbReference>
<gene>
    <name evidence="10" type="ORF">pdam_00009710</name>
</gene>
<dbReference type="PANTHER" id="PTHR24264:SF65">
    <property type="entry name" value="SRCR DOMAIN-CONTAINING PROTEIN"/>
    <property type="match status" value="1"/>
</dbReference>
<dbReference type="InterPro" id="IPR001314">
    <property type="entry name" value="Peptidase_S1A"/>
</dbReference>
<keyword evidence="6" id="KW-1015">Disulfide bond</keyword>
<evidence type="ECO:0000256" key="4">
    <source>
        <dbReference type="ARBA" id="ARBA00022801"/>
    </source>
</evidence>
<dbReference type="OMA" id="ISGWGQM"/>
<name>A0A3M6TP37_POCDA</name>
<dbReference type="InterPro" id="IPR033116">
    <property type="entry name" value="TRYPSIN_SER"/>
</dbReference>
<dbReference type="Pfam" id="PF00089">
    <property type="entry name" value="Trypsin"/>
    <property type="match status" value="1"/>
</dbReference>
<keyword evidence="11" id="KW-1185">Reference proteome</keyword>
<dbReference type="SMART" id="SM00020">
    <property type="entry name" value="Tryp_SPc"/>
    <property type="match status" value="1"/>
</dbReference>
<evidence type="ECO:0000256" key="8">
    <source>
        <dbReference type="SAM" id="SignalP"/>
    </source>
</evidence>
<dbReference type="EMBL" id="RCHS01003241">
    <property type="protein sequence ID" value="RMX43172.1"/>
    <property type="molecule type" value="Genomic_DNA"/>
</dbReference>
<evidence type="ECO:0000256" key="7">
    <source>
        <dbReference type="RuleBase" id="RU363034"/>
    </source>
</evidence>
<dbReference type="PROSITE" id="PS00134">
    <property type="entry name" value="TRYPSIN_HIS"/>
    <property type="match status" value="1"/>
</dbReference>
<sequence>MTHQASVCLLLAVVLFSTFCAESRRLRLLPGEDDELKKVGVDFINLPTCGKSTVGGSRVVAGTDASYGEWPWQAKLLTEGTFTCGGSLITPSWVMTAAHCISKEDPSVYSVTLGDLHREKPEGTEQEFPVKKVVVHPKYNSPVAVNNDIALLQLTRSATRTSFVNTVCLPDEFEVVPIGTKCYISGWGQMTHPDSAAIKLQQAAMPVVSNRVCQAKHMASPVSRPGESAVTSAMICAGDAGKTKISGCFGDSGGPFVCQNSAGRWVQQGIVSWGDTTCSSKAHFTVFARVSVFRKWIEDQLSE</sequence>
<feature type="chain" id="PRO_5018056665" description="Peptidase S1 domain-containing protein" evidence="8">
    <location>
        <begin position="24"/>
        <end position="303"/>
    </location>
</feature>
<dbReference type="OrthoDB" id="5964169at2759"/>
<evidence type="ECO:0000256" key="5">
    <source>
        <dbReference type="ARBA" id="ARBA00022825"/>
    </source>
</evidence>
<dbReference type="Proteomes" id="UP000275408">
    <property type="component" value="Unassembled WGS sequence"/>
</dbReference>
<dbReference type="FunFam" id="2.40.10.10:FF:000003">
    <property type="entry name" value="Transmembrane serine protease 3"/>
    <property type="match status" value="1"/>
</dbReference>
<evidence type="ECO:0000259" key="9">
    <source>
        <dbReference type="PROSITE" id="PS50240"/>
    </source>
</evidence>
<comment type="caution">
    <text evidence="10">The sequence shown here is derived from an EMBL/GenBank/DDBJ whole genome shotgun (WGS) entry which is preliminary data.</text>
</comment>
<dbReference type="STRING" id="46731.A0A3M6TP37"/>
<dbReference type="AlphaFoldDB" id="A0A3M6TP37"/>
<evidence type="ECO:0000256" key="1">
    <source>
        <dbReference type="ARBA" id="ARBA00004613"/>
    </source>
</evidence>
<dbReference type="GO" id="GO:0005615">
    <property type="term" value="C:extracellular space"/>
    <property type="evidence" value="ECO:0007669"/>
    <property type="project" value="TreeGrafter"/>
</dbReference>
<reference evidence="10 11" key="1">
    <citation type="journal article" date="2018" name="Sci. Rep.">
        <title>Comparative analysis of the Pocillopora damicornis genome highlights role of immune system in coral evolution.</title>
        <authorList>
            <person name="Cunning R."/>
            <person name="Bay R.A."/>
            <person name="Gillette P."/>
            <person name="Baker A.C."/>
            <person name="Traylor-Knowles N."/>
        </authorList>
    </citation>
    <scope>NUCLEOTIDE SEQUENCE [LARGE SCALE GENOMIC DNA]</scope>
    <source>
        <strain evidence="10">RSMAS</strain>
        <tissue evidence="10">Whole animal</tissue>
    </source>
</reference>
<feature type="signal peptide" evidence="8">
    <location>
        <begin position="1"/>
        <end position="23"/>
    </location>
</feature>
<protein>
    <recommendedName>
        <fullName evidence="9">Peptidase S1 domain-containing protein</fullName>
    </recommendedName>
</protein>
<evidence type="ECO:0000256" key="6">
    <source>
        <dbReference type="ARBA" id="ARBA00023157"/>
    </source>
</evidence>
<keyword evidence="4 7" id="KW-0378">Hydrolase</keyword>
<comment type="subcellular location">
    <subcellularLocation>
        <location evidence="1">Secreted</location>
    </subcellularLocation>
</comment>
<dbReference type="GO" id="GO:0004252">
    <property type="term" value="F:serine-type endopeptidase activity"/>
    <property type="evidence" value="ECO:0007669"/>
    <property type="project" value="InterPro"/>
</dbReference>
<keyword evidence="3 7" id="KW-0645">Protease</keyword>
<dbReference type="InterPro" id="IPR009003">
    <property type="entry name" value="Peptidase_S1_PA"/>
</dbReference>
<dbReference type="PANTHER" id="PTHR24264">
    <property type="entry name" value="TRYPSIN-RELATED"/>
    <property type="match status" value="1"/>
</dbReference>
<dbReference type="SUPFAM" id="SSF50494">
    <property type="entry name" value="Trypsin-like serine proteases"/>
    <property type="match status" value="1"/>
</dbReference>
<dbReference type="GO" id="GO:0006508">
    <property type="term" value="P:proteolysis"/>
    <property type="evidence" value="ECO:0007669"/>
    <property type="project" value="UniProtKB-KW"/>
</dbReference>
<dbReference type="InterPro" id="IPR043504">
    <property type="entry name" value="Peptidase_S1_PA_chymotrypsin"/>
</dbReference>
<evidence type="ECO:0000256" key="2">
    <source>
        <dbReference type="ARBA" id="ARBA00022525"/>
    </source>
</evidence>
<dbReference type="InterPro" id="IPR050127">
    <property type="entry name" value="Serine_Proteases_S1"/>
</dbReference>
<proteinExistence type="predicted"/>
<dbReference type="Gene3D" id="2.40.10.10">
    <property type="entry name" value="Trypsin-like serine proteases"/>
    <property type="match status" value="1"/>
</dbReference>
<evidence type="ECO:0000313" key="11">
    <source>
        <dbReference type="Proteomes" id="UP000275408"/>
    </source>
</evidence>
<dbReference type="PRINTS" id="PR00722">
    <property type="entry name" value="CHYMOTRYPSIN"/>
</dbReference>
<evidence type="ECO:0000256" key="3">
    <source>
        <dbReference type="ARBA" id="ARBA00022670"/>
    </source>
</evidence>
<keyword evidence="2" id="KW-0964">Secreted</keyword>
<dbReference type="PROSITE" id="PS50240">
    <property type="entry name" value="TRYPSIN_DOM"/>
    <property type="match status" value="1"/>
</dbReference>
<organism evidence="10 11">
    <name type="scientific">Pocillopora damicornis</name>
    <name type="common">Cauliflower coral</name>
    <name type="synonym">Millepora damicornis</name>
    <dbReference type="NCBI Taxonomy" id="46731"/>
    <lineage>
        <taxon>Eukaryota</taxon>
        <taxon>Metazoa</taxon>
        <taxon>Cnidaria</taxon>
        <taxon>Anthozoa</taxon>
        <taxon>Hexacorallia</taxon>
        <taxon>Scleractinia</taxon>
        <taxon>Astrocoeniina</taxon>
        <taxon>Pocilloporidae</taxon>
        <taxon>Pocillopora</taxon>
    </lineage>
</organism>
<feature type="domain" description="Peptidase S1" evidence="9">
    <location>
        <begin position="59"/>
        <end position="302"/>
    </location>
</feature>
<accession>A0A3M6TP37</accession>
<dbReference type="InterPro" id="IPR018114">
    <property type="entry name" value="TRYPSIN_HIS"/>
</dbReference>
<keyword evidence="5 7" id="KW-0720">Serine protease</keyword>
<dbReference type="CDD" id="cd00190">
    <property type="entry name" value="Tryp_SPc"/>
    <property type="match status" value="1"/>
</dbReference>
<dbReference type="InterPro" id="IPR001254">
    <property type="entry name" value="Trypsin_dom"/>
</dbReference>